<dbReference type="OrthoDB" id="2352890at2"/>
<dbReference type="SUPFAM" id="SSF56112">
    <property type="entry name" value="Protein kinase-like (PK-like)"/>
    <property type="match status" value="1"/>
</dbReference>
<dbReference type="Pfam" id="PF01636">
    <property type="entry name" value="APH"/>
    <property type="match status" value="1"/>
</dbReference>
<dbReference type="InterPro" id="IPR011009">
    <property type="entry name" value="Kinase-like_dom_sf"/>
</dbReference>
<proteinExistence type="predicted"/>
<gene>
    <name evidence="2" type="ORF">E1218_23180</name>
</gene>
<evidence type="ECO:0000259" key="1">
    <source>
        <dbReference type="Pfam" id="PF01636"/>
    </source>
</evidence>
<reference evidence="2 3" key="1">
    <citation type="submission" date="2019-02" db="EMBL/GenBank/DDBJ databases">
        <title>Draft genome sequences of novel Actinobacteria.</title>
        <authorList>
            <person name="Sahin N."/>
            <person name="Ay H."/>
            <person name="Saygin H."/>
        </authorList>
    </citation>
    <scope>NUCLEOTIDE SEQUENCE [LARGE SCALE GENOMIC DNA]</scope>
    <source>
        <strain evidence="2 3">16K104</strain>
    </source>
</reference>
<dbReference type="EMBL" id="SMKR01000108">
    <property type="protein sequence ID" value="TDD19992.1"/>
    <property type="molecule type" value="Genomic_DNA"/>
</dbReference>
<sequence length="333" mass="37449">MVLGTATVGGRSTGECSVYIPTAQVVAAAFDLGKPVGGLLLIRRGDTDTWRLETTSGRYFVKGYWPTTGGQFTSGGLVEQLAVAMPFEQRAMAAGVDLADPVPPVEPELGWVTRIHDRLFRVYDWIEGRTVRPEDDITEWLGRTMAIVHQLQPVGEVGLPDWWRTALRPRADWDEWFTEARRRGEPWSEVAWERLPRIVELTARIEQLGEVAPDRVMTHGDFKSHNILMTANGPVLIDWDSVRSDSAAMEAGRIAEMFGGRTLEAYVGAGGDVRWAGEDLYLGVARAELQRIYERVLVLLDRMPAPRWMGTRDEVIEQLRESFDRLGQWRGCP</sequence>
<dbReference type="AlphaFoldDB" id="A0A4R4WLP6"/>
<dbReference type="GO" id="GO:0016740">
    <property type="term" value="F:transferase activity"/>
    <property type="evidence" value="ECO:0007669"/>
    <property type="project" value="UniProtKB-KW"/>
</dbReference>
<feature type="domain" description="Aminoglycoside phosphotransferase" evidence="1">
    <location>
        <begin position="47"/>
        <end position="271"/>
    </location>
</feature>
<protein>
    <submittedName>
        <fullName evidence="2">Aminoglycoside phosphotransferase family protein</fullName>
    </submittedName>
</protein>
<dbReference type="InterPro" id="IPR002575">
    <property type="entry name" value="Aminoglycoside_PTrfase"/>
</dbReference>
<keyword evidence="3" id="KW-1185">Reference proteome</keyword>
<evidence type="ECO:0000313" key="3">
    <source>
        <dbReference type="Proteomes" id="UP000295172"/>
    </source>
</evidence>
<keyword evidence="2" id="KW-0808">Transferase</keyword>
<organism evidence="2 3">
    <name type="scientific">Kribbella turkmenica</name>
    <dbReference type="NCBI Taxonomy" id="2530375"/>
    <lineage>
        <taxon>Bacteria</taxon>
        <taxon>Bacillati</taxon>
        <taxon>Actinomycetota</taxon>
        <taxon>Actinomycetes</taxon>
        <taxon>Propionibacteriales</taxon>
        <taxon>Kribbellaceae</taxon>
        <taxon>Kribbella</taxon>
    </lineage>
</organism>
<evidence type="ECO:0000313" key="2">
    <source>
        <dbReference type="EMBL" id="TDD19992.1"/>
    </source>
</evidence>
<name>A0A4R4WLP6_9ACTN</name>
<comment type="caution">
    <text evidence="2">The sequence shown here is derived from an EMBL/GenBank/DDBJ whole genome shotgun (WGS) entry which is preliminary data.</text>
</comment>
<accession>A0A4R4WLP6</accession>
<dbReference type="Gene3D" id="3.90.1200.10">
    <property type="match status" value="1"/>
</dbReference>
<dbReference type="Proteomes" id="UP000295172">
    <property type="component" value="Unassembled WGS sequence"/>
</dbReference>